<evidence type="ECO:0000313" key="1">
    <source>
        <dbReference type="EnsemblMetazoa" id="Aqu2.1.30929_001"/>
    </source>
</evidence>
<sequence>MSGELLEEIVQNSNVDADANYSETNNCDAYIESNTGISQLSLKDINLPPKVPKRGGPKGSQFTVVGLQKKKSKMDNLHLL</sequence>
<protein>
    <submittedName>
        <fullName evidence="1">Uncharacterized protein</fullName>
    </submittedName>
</protein>
<proteinExistence type="predicted"/>
<dbReference type="EnsemblMetazoa" id="Aqu2.1.30929_001">
    <property type="protein sequence ID" value="Aqu2.1.30929_001"/>
    <property type="gene ID" value="Aqu2.1.30929"/>
</dbReference>
<organism evidence="1">
    <name type="scientific">Amphimedon queenslandica</name>
    <name type="common">Sponge</name>
    <dbReference type="NCBI Taxonomy" id="400682"/>
    <lineage>
        <taxon>Eukaryota</taxon>
        <taxon>Metazoa</taxon>
        <taxon>Porifera</taxon>
        <taxon>Demospongiae</taxon>
        <taxon>Heteroscleromorpha</taxon>
        <taxon>Haplosclerida</taxon>
        <taxon>Niphatidae</taxon>
        <taxon>Amphimedon</taxon>
    </lineage>
</organism>
<name>A0A1X7UTS9_AMPQE</name>
<accession>A0A1X7UTS9</accession>
<dbReference type="InParanoid" id="A0A1X7UTS9"/>
<dbReference type="AlphaFoldDB" id="A0A1X7UTS9"/>
<reference evidence="1" key="1">
    <citation type="submission" date="2017-05" db="UniProtKB">
        <authorList>
            <consortium name="EnsemblMetazoa"/>
        </authorList>
    </citation>
    <scope>IDENTIFICATION</scope>
</reference>